<proteinExistence type="predicted"/>
<keyword evidence="1" id="KW-1133">Transmembrane helix</keyword>
<dbReference type="InterPro" id="IPR029044">
    <property type="entry name" value="Nucleotide-diphossugar_trans"/>
</dbReference>
<feature type="domain" description="Glycosyltransferase 2-like" evidence="2">
    <location>
        <begin position="5"/>
        <end position="134"/>
    </location>
</feature>
<dbReference type="InterPro" id="IPR050834">
    <property type="entry name" value="Glycosyltransf_2"/>
</dbReference>
<keyword evidence="1" id="KW-0812">Transmembrane</keyword>
<dbReference type="Pfam" id="PF00535">
    <property type="entry name" value="Glycos_transf_2"/>
    <property type="match status" value="1"/>
</dbReference>
<dbReference type="InterPro" id="IPR001173">
    <property type="entry name" value="Glyco_trans_2-like"/>
</dbReference>
<dbReference type="EMBL" id="CP098735">
    <property type="protein sequence ID" value="USE78050.1"/>
    <property type="molecule type" value="Genomic_DNA"/>
</dbReference>
<keyword evidence="4" id="KW-1185">Reference proteome</keyword>
<evidence type="ECO:0000256" key="1">
    <source>
        <dbReference type="SAM" id="Phobius"/>
    </source>
</evidence>
<dbReference type="GO" id="GO:0016757">
    <property type="term" value="F:glycosyltransferase activity"/>
    <property type="evidence" value="ECO:0007669"/>
    <property type="project" value="UniProtKB-KW"/>
</dbReference>
<reference evidence="3" key="1">
    <citation type="submission" date="2022-06" db="EMBL/GenBank/DDBJ databases">
        <title>Complete genome sequence and characterization of Cupriavidus gilardii QJ1 isolated from contaminating cells.</title>
        <authorList>
            <person name="Qi J."/>
        </authorList>
    </citation>
    <scope>NUCLEOTIDE SEQUENCE</scope>
    <source>
        <strain evidence="3">QJ1</strain>
    </source>
</reference>
<evidence type="ECO:0000313" key="4">
    <source>
        <dbReference type="Proteomes" id="UP001056648"/>
    </source>
</evidence>
<evidence type="ECO:0000259" key="2">
    <source>
        <dbReference type="Pfam" id="PF00535"/>
    </source>
</evidence>
<dbReference type="RefSeq" id="WP_252252173.1">
    <property type="nucleotide sequence ID" value="NZ_CP098735.1"/>
</dbReference>
<dbReference type="Gene3D" id="3.90.550.10">
    <property type="entry name" value="Spore Coat Polysaccharide Biosynthesis Protein SpsA, Chain A"/>
    <property type="match status" value="1"/>
</dbReference>
<keyword evidence="1" id="KW-0472">Membrane</keyword>
<dbReference type="PANTHER" id="PTHR43685:SF2">
    <property type="entry name" value="GLYCOSYLTRANSFERASE 2-LIKE DOMAIN-CONTAINING PROTEIN"/>
    <property type="match status" value="1"/>
</dbReference>
<dbReference type="Proteomes" id="UP001056648">
    <property type="component" value="Chromosome 1"/>
</dbReference>
<name>A0ABY4VLX1_9BURK</name>
<dbReference type="SUPFAM" id="SSF53448">
    <property type="entry name" value="Nucleotide-diphospho-sugar transferases"/>
    <property type="match status" value="1"/>
</dbReference>
<sequence>MPTVSIVVPCFNQERFIAECLESVLSQTYPDWECIVVDDGSTDGSGDVIEAFVKRDARFTYVRKENGGVASARNTGFAKAIGEYFLPLDGDDKLHPHYLSSVMDCFVRYPETTLVHCRTKLFGAKNKLWRLPSYSYERLLWRNMLVNSSVFRRAAFERSGGYSEEMVHGFEDWEFFIRLLDRDSVVKEVKRPLFYYRVSEKSRTNEQIQSGKIEQSMRLIYARNVPIYESHFANPLQTFSRMLDEFAPTYTGRYKRQLAIVHSSYIAALALLGAALLFR</sequence>
<evidence type="ECO:0000313" key="3">
    <source>
        <dbReference type="EMBL" id="USE78050.1"/>
    </source>
</evidence>
<dbReference type="EC" id="2.4.-.-" evidence="3"/>
<keyword evidence="3" id="KW-0808">Transferase</keyword>
<keyword evidence="3" id="KW-0328">Glycosyltransferase</keyword>
<organism evidence="3 4">
    <name type="scientific">Cupriavidus gilardii</name>
    <dbReference type="NCBI Taxonomy" id="82541"/>
    <lineage>
        <taxon>Bacteria</taxon>
        <taxon>Pseudomonadati</taxon>
        <taxon>Pseudomonadota</taxon>
        <taxon>Betaproteobacteria</taxon>
        <taxon>Burkholderiales</taxon>
        <taxon>Burkholderiaceae</taxon>
        <taxon>Cupriavidus</taxon>
    </lineage>
</organism>
<accession>A0ABY4VLX1</accession>
<dbReference type="PANTHER" id="PTHR43685">
    <property type="entry name" value="GLYCOSYLTRANSFERASE"/>
    <property type="match status" value="1"/>
</dbReference>
<gene>
    <name evidence="3" type="ORF">NDR89_03110</name>
</gene>
<protein>
    <submittedName>
        <fullName evidence="3">Glycosyltransferase</fullName>
        <ecNumber evidence="3">2.4.-.-</ecNumber>
    </submittedName>
</protein>
<feature type="transmembrane region" description="Helical" evidence="1">
    <location>
        <begin position="258"/>
        <end position="278"/>
    </location>
</feature>